<accession>A0A1X9YYZ0</accession>
<geneLocation type="plasmid" evidence="3 4">
    <name>unnamed</name>
</geneLocation>
<evidence type="ECO:0000313" key="4">
    <source>
        <dbReference type="Proteomes" id="UP000266292"/>
    </source>
</evidence>
<feature type="transmembrane region" description="Helical" evidence="1">
    <location>
        <begin position="342"/>
        <end position="362"/>
    </location>
</feature>
<dbReference type="InterPro" id="IPR025509">
    <property type="entry name" value="DUF4396"/>
</dbReference>
<dbReference type="KEGG" id="pact:CA264_21625"/>
<keyword evidence="1" id="KW-0812">Transmembrane</keyword>
<reference evidence="4" key="1">
    <citation type="submission" date="2017-05" db="EMBL/GenBank/DDBJ databases">
        <authorList>
            <person name="Ray J."/>
            <person name="Price M."/>
            <person name="Deutschbauer A."/>
        </authorList>
    </citation>
    <scope>NUCLEOTIDE SEQUENCE [LARGE SCALE GENOMIC DNA]</scope>
    <source>
        <strain evidence="4">DSM 19842</strain>
        <plasmid evidence="4">unnamed</plasmid>
    </source>
</reference>
<protein>
    <recommendedName>
        <fullName evidence="2">DUF4396 domain-containing protein</fullName>
    </recommendedName>
</protein>
<dbReference type="Pfam" id="PF14342">
    <property type="entry name" value="DUF4396"/>
    <property type="match status" value="1"/>
</dbReference>
<dbReference type="OrthoDB" id="510720at2"/>
<dbReference type="STRING" id="709015.GCA_000472485_00135"/>
<sequence>MKWTYPIVAFFTVLVIGFGLVNLIKEDLEVAPWAEMGAEEGRLYAHTKNVTRLVSADAADLHAYLKTAIPYPEATTADTAPNEENWEKFFQESLKPNPIPKHVVLVPGGSEEALQWALPALYYAYFYGSPVAFVNEGRLSGDATRYQHLKAYLIGPEELLPDAAAEGYQAWERITANTPHRLAVELAKFRDEQAEFGWGRPNDRQNGYFHYVVTTPHDALQGLAALPYARSNNATLLYTEEDGGLPGVVDSYVWGQRSDWFVSPSEGPFRHFWLVSNRVSYAAQGRLDFAVEKAEYPSMGPIALGDMEALLLLLVVWGVASAIFVWVHATYTLSMVKMPIKIAWGLSSLLLPILGPALYLNAYRKPTWKTEKGEWRWLRPHSLQSATATAMGFGYGATLMVAIGFLFVWFGFPIFFPEWMEGTFFWLGAGMPIMMIAMYVLAVLTAWLLAQYPMKKSMMPDMPDKKVYKMALVTTAVSMLAVSLGMMTGTWYMLMSKIPMMPKEDDVLWFGSIWLASFVGFLIAWPLNWLMIRKKLKPGNV</sequence>
<feature type="domain" description="DUF4396" evidence="2">
    <location>
        <begin position="408"/>
        <end position="537"/>
    </location>
</feature>
<organism evidence="3 4">
    <name type="scientific">Pontibacter actiniarum</name>
    <dbReference type="NCBI Taxonomy" id="323450"/>
    <lineage>
        <taxon>Bacteria</taxon>
        <taxon>Pseudomonadati</taxon>
        <taxon>Bacteroidota</taxon>
        <taxon>Cytophagia</taxon>
        <taxon>Cytophagales</taxon>
        <taxon>Hymenobacteraceae</taxon>
        <taxon>Pontibacter</taxon>
    </lineage>
</organism>
<keyword evidence="3" id="KW-0614">Plasmid</keyword>
<evidence type="ECO:0000259" key="2">
    <source>
        <dbReference type="Pfam" id="PF14342"/>
    </source>
</evidence>
<feature type="transmembrane region" description="Helical" evidence="1">
    <location>
        <begin position="471"/>
        <end position="495"/>
    </location>
</feature>
<keyword evidence="4" id="KW-1185">Reference proteome</keyword>
<feature type="transmembrane region" description="Helical" evidence="1">
    <location>
        <begin position="6"/>
        <end position="24"/>
    </location>
</feature>
<keyword evidence="1" id="KW-0472">Membrane</keyword>
<evidence type="ECO:0000313" key="3">
    <source>
        <dbReference type="EMBL" id="ARS38147.1"/>
    </source>
</evidence>
<gene>
    <name evidence="3" type="ORF">CA264_21625</name>
</gene>
<feature type="transmembrane region" description="Helical" evidence="1">
    <location>
        <begin position="424"/>
        <end position="450"/>
    </location>
</feature>
<dbReference type="EMBL" id="CP021236">
    <property type="protein sequence ID" value="ARS38147.1"/>
    <property type="molecule type" value="Genomic_DNA"/>
</dbReference>
<dbReference type="RefSeq" id="WP_025603904.1">
    <property type="nucleotide sequence ID" value="NZ_CP021236.1"/>
</dbReference>
<dbReference type="AlphaFoldDB" id="A0A1X9YYZ0"/>
<proteinExistence type="predicted"/>
<feature type="transmembrane region" description="Helical" evidence="1">
    <location>
        <begin position="309"/>
        <end position="330"/>
    </location>
</feature>
<feature type="transmembrane region" description="Helical" evidence="1">
    <location>
        <begin position="507"/>
        <end position="527"/>
    </location>
</feature>
<evidence type="ECO:0000256" key="1">
    <source>
        <dbReference type="SAM" id="Phobius"/>
    </source>
</evidence>
<feature type="transmembrane region" description="Helical" evidence="1">
    <location>
        <begin position="383"/>
        <end position="412"/>
    </location>
</feature>
<dbReference type="Proteomes" id="UP000266292">
    <property type="component" value="Plasmid unnamed"/>
</dbReference>
<name>A0A1X9YYZ0_9BACT</name>
<keyword evidence="1" id="KW-1133">Transmembrane helix</keyword>